<dbReference type="InterPro" id="IPR001557">
    <property type="entry name" value="L-lactate/malate_DH"/>
</dbReference>
<evidence type="ECO:0000313" key="10">
    <source>
        <dbReference type="Proteomes" id="UP000481030"/>
    </source>
</evidence>
<dbReference type="Gene3D" id="3.40.50.720">
    <property type="entry name" value="NAD(P)-binding Rossmann-like Domain"/>
    <property type="match status" value="1"/>
</dbReference>
<gene>
    <name evidence="9" type="ORF">F7731_20120</name>
</gene>
<feature type="domain" description="Lactate/malate dehydrogenase N-terminal" evidence="7">
    <location>
        <begin position="3"/>
        <end position="141"/>
    </location>
</feature>
<dbReference type="Gene3D" id="3.90.110.10">
    <property type="entry name" value="Lactate dehydrogenase/glycoside hydrolase, family 4, C-terminal"/>
    <property type="match status" value="1"/>
</dbReference>
<evidence type="ECO:0000256" key="6">
    <source>
        <dbReference type="RuleBase" id="RU003369"/>
    </source>
</evidence>
<name>A0A6L3V053_9BACI</name>
<dbReference type="InterPro" id="IPR022383">
    <property type="entry name" value="Lactate/malate_DH_C"/>
</dbReference>
<dbReference type="Pfam" id="PF02866">
    <property type="entry name" value="Ldh_1_C"/>
    <property type="match status" value="1"/>
</dbReference>
<feature type="active site" description="Proton acceptor" evidence="4">
    <location>
        <position position="173"/>
    </location>
</feature>
<dbReference type="PIRSF" id="PIRSF000102">
    <property type="entry name" value="Lac_mal_DH"/>
    <property type="match status" value="1"/>
</dbReference>
<evidence type="ECO:0000259" key="8">
    <source>
        <dbReference type="Pfam" id="PF02866"/>
    </source>
</evidence>
<dbReference type="Proteomes" id="UP000481030">
    <property type="component" value="Unassembled WGS sequence"/>
</dbReference>
<feature type="binding site" evidence="5">
    <location>
        <position position="34"/>
    </location>
    <ligand>
        <name>NAD(+)</name>
        <dbReference type="ChEBI" id="CHEBI:57540"/>
    </ligand>
</feature>
<dbReference type="PANTHER" id="PTHR43128">
    <property type="entry name" value="L-2-HYDROXYCARBOXYLATE DEHYDROGENASE (NAD(P)(+))"/>
    <property type="match status" value="1"/>
</dbReference>
<evidence type="ECO:0000256" key="4">
    <source>
        <dbReference type="PIRSR" id="PIRSR000102-1"/>
    </source>
</evidence>
<dbReference type="PRINTS" id="PR00086">
    <property type="entry name" value="LLDHDRGNASE"/>
</dbReference>
<evidence type="ECO:0000256" key="3">
    <source>
        <dbReference type="ARBA" id="ARBA00023027"/>
    </source>
</evidence>
<feature type="binding site" evidence="5">
    <location>
        <position position="94"/>
    </location>
    <ligand>
        <name>NAD(+)</name>
        <dbReference type="ChEBI" id="CHEBI:57540"/>
    </ligand>
</feature>
<dbReference type="GO" id="GO:0004459">
    <property type="term" value="F:L-lactate dehydrogenase (NAD+) activity"/>
    <property type="evidence" value="ECO:0007669"/>
    <property type="project" value="TreeGrafter"/>
</dbReference>
<dbReference type="SUPFAM" id="SSF56327">
    <property type="entry name" value="LDH C-terminal domain-like"/>
    <property type="match status" value="1"/>
</dbReference>
<keyword evidence="3 5" id="KW-0520">NAD</keyword>
<proteinExistence type="inferred from homology"/>
<dbReference type="InterPro" id="IPR036291">
    <property type="entry name" value="NAD(P)-bd_dom_sf"/>
</dbReference>
<dbReference type="PANTHER" id="PTHR43128:SF16">
    <property type="entry name" value="L-LACTATE DEHYDROGENASE"/>
    <property type="match status" value="1"/>
</dbReference>
<dbReference type="EMBL" id="WBOS01000014">
    <property type="protein sequence ID" value="KAB2330481.1"/>
    <property type="molecule type" value="Genomic_DNA"/>
</dbReference>
<keyword evidence="10" id="KW-1185">Reference proteome</keyword>
<dbReference type="OrthoDB" id="9802969at2"/>
<reference evidence="9 10" key="1">
    <citation type="journal article" date="2016" name="Antonie Van Leeuwenhoek">
        <title>Bacillus depressus sp. nov., isolated from soil of a sunflower field.</title>
        <authorList>
            <person name="Wei X."/>
            <person name="Xin D."/>
            <person name="Xin Y."/>
            <person name="Zhang H."/>
            <person name="Wang T."/>
            <person name="Zhang J."/>
        </authorList>
    </citation>
    <scope>NUCLEOTIDE SEQUENCE [LARGE SCALE GENOMIC DNA]</scope>
    <source>
        <strain evidence="9 10">BZ1</strain>
    </source>
</reference>
<dbReference type="InterPro" id="IPR015955">
    <property type="entry name" value="Lactate_DH/Glyco_Ohase_4_C"/>
</dbReference>
<dbReference type="InterPro" id="IPR001236">
    <property type="entry name" value="Lactate/malate_DH_N"/>
</dbReference>
<protein>
    <recommendedName>
        <fullName evidence="11">Malate dehydrogenase</fullName>
    </recommendedName>
</protein>
<comment type="caution">
    <text evidence="9">The sequence shown here is derived from an EMBL/GenBank/DDBJ whole genome shotgun (WGS) entry which is preliminary data.</text>
</comment>
<organism evidence="9 10">
    <name type="scientific">Cytobacillus depressus</name>
    <dbReference type="NCBI Taxonomy" id="1602942"/>
    <lineage>
        <taxon>Bacteria</taxon>
        <taxon>Bacillati</taxon>
        <taxon>Bacillota</taxon>
        <taxon>Bacilli</taxon>
        <taxon>Bacillales</taxon>
        <taxon>Bacillaceae</taxon>
        <taxon>Cytobacillus</taxon>
    </lineage>
</organism>
<evidence type="ECO:0000313" key="9">
    <source>
        <dbReference type="EMBL" id="KAB2330481.1"/>
    </source>
</evidence>
<keyword evidence="2 6" id="KW-0560">Oxidoreductase</keyword>
<feature type="binding site" evidence="5">
    <location>
        <begin position="8"/>
        <end position="14"/>
    </location>
    <ligand>
        <name>NAD(+)</name>
        <dbReference type="ChEBI" id="CHEBI:57540"/>
    </ligand>
</feature>
<evidence type="ECO:0000256" key="1">
    <source>
        <dbReference type="ARBA" id="ARBA00006054"/>
    </source>
</evidence>
<accession>A0A6L3V053</accession>
<dbReference type="SUPFAM" id="SSF51735">
    <property type="entry name" value="NAD(P)-binding Rossmann-fold domains"/>
    <property type="match status" value="1"/>
</dbReference>
<dbReference type="RefSeq" id="WP_151536580.1">
    <property type="nucleotide sequence ID" value="NZ_WBOS01000014.1"/>
</dbReference>
<comment type="similarity">
    <text evidence="1">Belongs to the LDH/MDH superfamily. LDH family.</text>
</comment>
<evidence type="ECO:0000256" key="2">
    <source>
        <dbReference type="ARBA" id="ARBA00023002"/>
    </source>
</evidence>
<feature type="domain" description="Lactate/malate dehydrogenase C-terminal" evidence="8">
    <location>
        <begin position="146"/>
        <end position="297"/>
    </location>
</feature>
<dbReference type="GO" id="GO:0006089">
    <property type="term" value="P:lactate metabolic process"/>
    <property type="evidence" value="ECO:0007669"/>
    <property type="project" value="TreeGrafter"/>
</dbReference>
<evidence type="ECO:0000259" key="7">
    <source>
        <dbReference type="Pfam" id="PF00056"/>
    </source>
</evidence>
<sequence length="305" mass="33741">MKKISILGGAGTLGATTAFVLAQKNLVDEICLIDIKGNIAASHKMDLEQAIAEFSNTKITSGDFSLLKGTDIVINTVGIPEKQVSSRMDYLEGNYKIIQQIADYLNLYTTNPIIITATNPLDIINSLLNHTVSIDPNRIIGFSLNDTFRVRWALSLVLNKPIKAIDAVVLGEHGEDQLPIYSHIYVEKNHITLTKEQKHHVQQIIKNWFAEYQSLNSGRTTGWLSSINLSRIVKAIVEDTKECIPCSVIGLDGISIGQPAVIGRNGVESIKEIPLTIDEQAQLIRIKEKITSVVDQLLQYQGNRL</sequence>
<evidence type="ECO:0000256" key="5">
    <source>
        <dbReference type="PIRSR" id="PIRSR000102-3"/>
    </source>
</evidence>
<dbReference type="Pfam" id="PF00056">
    <property type="entry name" value="Ldh_1_N"/>
    <property type="match status" value="1"/>
</dbReference>
<dbReference type="AlphaFoldDB" id="A0A6L3V053"/>
<evidence type="ECO:0008006" key="11">
    <source>
        <dbReference type="Google" id="ProtNLM"/>
    </source>
</evidence>